<dbReference type="InterPro" id="IPR029063">
    <property type="entry name" value="SAM-dependent_MTases_sf"/>
</dbReference>
<dbReference type="PANTHER" id="PTHR12829">
    <property type="entry name" value="N6-ADENOSINE-METHYLTRANSFERASE"/>
    <property type="match status" value="1"/>
</dbReference>
<dbReference type="GO" id="GO:0032259">
    <property type="term" value="P:methylation"/>
    <property type="evidence" value="ECO:0007669"/>
    <property type="project" value="UniProtKB-KW"/>
</dbReference>
<accession>A0A0F9URY4</accession>
<comment type="caution">
    <text evidence="4">The sequence shown here is derived from an EMBL/GenBank/DDBJ whole genome shotgun (WGS) entry which is preliminary data.</text>
</comment>
<dbReference type="AlphaFoldDB" id="A0A0F9URY4"/>
<proteinExistence type="predicted"/>
<sequence length="328" mass="37864">MGNDIIKAISTEEFQATPVGLVLPENKVAYQQWEEYGHSLRGVEGALQWVIGDWLRYGEFAYGEKYAQAASVWPDSKINTLMEYQRIANAYTYAERSRRLDWSHFQVAATTKKKLRGQLLADAENNEWTVKELKASVRRHEIGEIKEEEIQVAEGLYSAISCDPPWPYDRANHKQPWETYDRAGRRAASPYPEMSLLEIAANAPPAADDSLLFLWTTHAFMRDAYTLLDLWEFKPKTVITWVKDQMGLGVWLRSKSEFCIMAVKGKPKVALVSQTTVVEGPLREHSRKPDEFYEMVDSLVPNEYRKLDMYSRESREGWDQYGNEADKF</sequence>
<evidence type="ECO:0000313" key="4">
    <source>
        <dbReference type="EMBL" id="KKN56393.1"/>
    </source>
</evidence>
<gene>
    <name evidence="4" type="ORF">LCGC14_0573040</name>
</gene>
<organism evidence="4">
    <name type="scientific">marine sediment metagenome</name>
    <dbReference type="NCBI Taxonomy" id="412755"/>
    <lineage>
        <taxon>unclassified sequences</taxon>
        <taxon>metagenomes</taxon>
        <taxon>ecological metagenomes</taxon>
    </lineage>
</organism>
<dbReference type="InterPro" id="IPR007757">
    <property type="entry name" value="MT-A70-like"/>
</dbReference>
<dbReference type="Pfam" id="PF05063">
    <property type="entry name" value="MT-A70"/>
    <property type="match status" value="1"/>
</dbReference>
<evidence type="ECO:0000256" key="2">
    <source>
        <dbReference type="ARBA" id="ARBA00022679"/>
    </source>
</evidence>
<name>A0A0F9URY4_9ZZZZ</name>
<keyword evidence="3" id="KW-0949">S-adenosyl-L-methionine</keyword>
<dbReference type="PANTHER" id="PTHR12829:SF7">
    <property type="entry name" value="N6-ADENOSINE-METHYLTRANSFERASE CATALYTIC SUBUNIT"/>
    <property type="match status" value="1"/>
</dbReference>
<dbReference type="EMBL" id="LAZR01000846">
    <property type="protein sequence ID" value="KKN56393.1"/>
    <property type="molecule type" value="Genomic_DNA"/>
</dbReference>
<evidence type="ECO:0000256" key="3">
    <source>
        <dbReference type="ARBA" id="ARBA00022691"/>
    </source>
</evidence>
<dbReference type="PROSITE" id="PS51143">
    <property type="entry name" value="MT_A70"/>
    <property type="match status" value="1"/>
</dbReference>
<reference evidence="4" key="1">
    <citation type="journal article" date="2015" name="Nature">
        <title>Complex archaea that bridge the gap between prokaryotes and eukaryotes.</title>
        <authorList>
            <person name="Spang A."/>
            <person name="Saw J.H."/>
            <person name="Jorgensen S.L."/>
            <person name="Zaremba-Niedzwiedzka K."/>
            <person name="Martijn J."/>
            <person name="Lind A.E."/>
            <person name="van Eijk R."/>
            <person name="Schleper C."/>
            <person name="Guy L."/>
            <person name="Ettema T.J."/>
        </authorList>
    </citation>
    <scope>NUCLEOTIDE SEQUENCE</scope>
</reference>
<evidence type="ECO:0000256" key="1">
    <source>
        <dbReference type="ARBA" id="ARBA00022603"/>
    </source>
</evidence>
<dbReference type="GO" id="GO:0001734">
    <property type="term" value="F:mRNA m(6)A methyltransferase activity"/>
    <property type="evidence" value="ECO:0007669"/>
    <property type="project" value="UniProtKB-ARBA"/>
</dbReference>
<dbReference type="SUPFAM" id="SSF53335">
    <property type="entry name" value="S-adenosyl-L-methionine-dependent methyltransferases"/>
    <property type="match status" value="1"/>
</dbReference>
<keyword evidence="1" id="KW-0489">Methyltransferase</keyword>
<keyword evidence="2" id="KW-0808">Transferase</keyword>
<protein>
    <submittedName>
        <fullName evidence="4">Uncharacterized protein</fullName>
    </submittedName>
</protein>